<dbReference type="Gene3D" id="2.60.120.1440">
    <property type="match status" value="1"/>
</dbReference>
<keyword evidence="1" id="KW-0812">Transmembrane</keyword>
<dbReference type="InterPro" id="IPR006860">
    <property type="entry name" value="FecR"/>
</dbReference>
<evidence type="ECO:0000259" key="2">
    <source>
        <dbReference type="Pfam" id="PF04773"/>
    </source>
</evidence>
<dbReference type="PANTHER" id="PTHR30273">
    <property type="entry name" value="PERIPLASMIC SIGNAL SENSOR AND SIGMA FACTOR ACTIVATOR FECR-RELATED"/>
    <property type="match status" value="1"/>
</dbReference>
<dbReference type="InterPro" id="IPR012373">
    <property type="entry name" value="Ferrdict_sens_TM"/>
</dbReference>
<name>A0ABT8KQD9_9BACT</name>
<dbReference type="Pfam" id="PF04773">
    <property type="entry name" value="FecR"/>
    <property type="match status" value="1"/>
</dbReference>
<feature type="domain" description="FecR protein" evidence="2">
    <location>
        <begin position="144"/>
        <end position="230"/>
    </location>
</feature>
<comment type="caution">
    <text evidence="4">The sequence shown here is derived from an EMBL/GenBank/DDBJ whole genome shotgun (WGS) entry which is preliminary data.</text>
</comment>
<dbReference type="Gene3D" id="3.55.50.30">
    <property type="match status" value="1"/>
</dbReference>
<dbReference type="PANTHER" id="PTHR30273:SF2">
    <property type="entry name" value="PROTEIN FECR"/>
    <property type="match status" value="1"/>
</dbReference>
<dbReference type="Proteomes" id="UP001172082">
    <property type="component" value="Unassembled WGS sequence"/>
</dbReference>
<evidence type="ECO:0000313" key="5">
    <source>
        <dbReference type="Proteomes" id="UP001172082"/>
    </source>
</evidence>
<protein>
    <submittedName>
        <fullName evidence="4">FecR family protein</fullName>
    </submittedName>
</protein>
<feature type="domain" description="Protein FecR C-terminal" evidence="3">
    <location>
        <begin position="277"/>
        <end position="345"/>
    </location>
</feature>
<keyword evidence="5" id="KW-1185">Reference proteome</keyword>
<evidence type="ECO:0000259" key="3">
    <source>
        <dbReference type="Pfam" id="PF16344"/>
    </source>
</evidence>
<dbReference type="EMBL" id="JAUJEA010000004">
    <property type="protein sequence ID" value="MDN5202424.1"/>
    <property type="molecule type" value="Genomic_DNA"/>
</dbReference>
<keyword evidence="1" id="KW-1133">Transmembrane helix</keyword>
<evidence type="ECO:0000313" key="4">
    <source>
        <dbReference type="EMBL" id="MDN5202424.1"/>
    </source>
</evidence>
<feature type="transmembrane region" description="Helical" evidence="1">
    <location>
        <begin position="108"/>
        <end position="130"/>
    </location>
</feature>
<evidence type="ECO:0000256" key="1">
    <source>
        <dbReference type="SAM" id="Phobius"/>
    </source>
</evidence>
<gene>
    <name evidence="4" type="ORF">QQ008_13640</name>
</gene>
<keyword evidence="1" id="KW-0472">Membrane</keyword>
<dbReference type="Pfam" id="PF16344">
    <property type="entry name" value="FecR_C"/>
    <property type="match status" value="1"/>
</dbReference>
<accession>A0ABT8KQD9</accession>
<dbReference type="PIRSF" id="PIRSF018266">
    <property type="entry name" value="FecR"/>
    <property type="match status" value="1"/>
</dbReference>
<dbReference type="InterPro" id="IPR032508">
    <property type="entry name" value="FecR_C"/>
</dbReference>
<reference evidence="4" key="1">
    <citation type="submission" date="2023-06" db="EMBL/GenBank/DDBJ databases">
        <title>Genomic of Parafulvivirga corallium.</title>
        <authorList>
            <person name="Wang G."/>
        </authorList>
    </citation>
    <scope>NUCLEOTIDE SEQUENCE</scope>
    <source>
        <strain evidence="4">BMA10</strain>
    </source>
</reference>
<sequence>MSNEDKHIDYDRLTAYITGEGTSEERQFIKNWIEASEENRHVFEQCRKILELDFTIETEGIEDIAPADNRFDTDKAWNNVAQKIIKPEKEAKIVDLPSQQDKHKKKQFAWIPVAASVLIISTLALTFFLLRDQNNQPIRIASNEGIYEYYLPDSSKVVLQEASEIVYNKAFDNKHRTLSLKGKAYFDVIRNEKIPFIINTQHGKVSVLGTSFLVEENDNNIIVEVEKGKVSLSSLSETSEATIILERNEKGVLDISNNTVHKTQLSSLNHLYWANKKLTYSQTPLQTALDELSVIFKKEIVYDPGAIANCRISAVFKDQHFEDILNSISISLQFDYTVKDNKVEISSHGCQTN</sequence>
<organism evidence="4 5">
    <name type="scientific">Splendidivirga corallicola</name>
    <dbReference type="NCBI Taxonomy" id="3051826"/>
    <lineage>
        <taxon>Bacteria</taxon>
        <taxon>Pseudomonadati</taxon>
        <taxon>Bacteroidota</taxon>
        <taxon>Cytophagia</taxon>
        <taxon>Cytophagales</taxon>
        <taxon>Splendidivirgaceae</taxon>
        <taxon>Splendidivirga</taxon>
    </lineage>
</organism>
<dbReference type="RefSeq" id="WP_346752448.1">
    <property type="nucleotide sequence ID" value="NZ_JAUJEA010000004.1"/>
</dbReference>
<proteinExistence type="predicted"/>